<comment type="caution">
    <text evidence="9">The sequence shown here is derived from an EMBL/GenBank/DDBJ whole genome shotgun (WGS) entry which is preliminary data.</text>
</comment>
<proteinExistence type="predicted"/>
<dbReference type="Proteomes" id="UP001501490">
    <property type="component" value="Unassembled WGS sequence"/>
</dbReference>
<evidence type="ECO:0000313" key="10">
    <source>
        <dbReference type="Proteomes" id="UP001501490"/>
    </source>
</evidence>
<evidence type="ECO:0000256" key="2">
    <source>
        <dbReference type="ARBA" id="ARBA00022679"/>
    </source>
</evidence>
<evidence type="ECO:0000256" key="4">
    <source>
        <dbReference type="ARBA" id="ARBA00022984"/>
    </source>
</evidence>
<accession>A0ABP7ANZ6</accession>
<comment type="pathway">
    <text evidence="1 6">Cell wall biogenesis; peptidoglycan biosynthesis.</text>
</comment>
<keyword evidence="5 6" id="KW-0961">Cell wall biogenesis/degradation</keyword>
<dbReference type="PANTHER" id="PTHR38589:SF1">
    <property type="entry name" value="BLR0621 PROTEIN"/>
    <property type="match status" value="1"/>
</dbReference>
<evidence type="ECO:0000256" key="1">
    <source>
        <dbReference type="ARBA" id="ARBA00004752"/>
    </source>
</evidence>
<dbReference type="PROSITE" id="PS52029">
    <property type="entry name" value="LD_TPASE"/>
    <property type="match status" value="1"/>
</dbReference>
<keyword evidence="4 6" id="KW-0573">Peptidoglycan synthesis</keyword>
<dbReference type="InterPro" id="IPR038063">
    <property type="entry name" value="Transpep_catalytic_dom"/>
</dbReference>
<keyword evidence="10" id="KW-1185">Reference proteome</keyword>
<organism evidence="9 10">
    <name type="scientific">Microlunatus ginsengisoli</name>
    <dbReference type="NCBI Taxonomy" id="363863"/>
    <lineage>
        <taxon>Bacteria</taxon>
        <taxon>Bacillati</taxon>
        <taxon>Actinomycetota</taxon>
        <taxon>Actinomycetes</taxon>
        <taxon>Propionibacteriales</taxon>
        <taxon>Propionibacteriaceae</taxon>
        <taxon>Microlunatus</taxon>
    </lineage>
</organism>
<evidence type="ECO:0000256" key="3">
    <source>
        <dbReference type="ARBA" id="ARBA00022960"/>
    </source>
</evidence>
<dbReference type="Pfam" id="PF03734">
    <property type="entry name" value="YkuD"/>
    <property type="match status" value="1"/>
</dbReference>
<reference evidence="10" key="1">
    <citation type="journal article" date="2019" name="Int. J. Syst. Evol. Microbiol.">
        <title>The Global Catalogue of Microorganisms (GCM) 10K type strain sequencing project: providing services to taxonomists for standard genome sequencing and annotation.</title>
        <authorList>
            <consortium name="The Broad Institute Genomics Platform"/>
            <consortium name="The Broad Institute Genome Sequencing Center for Infectious Disease"/>
            <person name="Wu L."/>
            <person name="Ma J."/>
        </authorList>
    </citation>
    <scope>NUCLEOTIDE SEQUENCE [LARGE SCALE GENOMIC DNA]</scope>
    <source>
        <strain evidence="10">JCM 16929</strain>
    </source>
</reference>
<evidence type="ECO:0000256" key="7">
    <source>
        <dbReference type="SAM" id="SignalP"/>
    </source>
</evidence>
<evidence type="ECO:0000256" key="6">
    <source>
        <dbReference type="PROSITE-ProRule" id="PRU01373"/>
    </source>
</evidence>
<keyword evidence="7" id="KW-0732">Signal</keyword>
<evidence type="ECO:0000256" key="5">
    <source>
        <dbReference type="ARBA" id="ARBA00023316"/>
    </source>
</evidence>
<sequence length="251" mass="27013">MPLARLLARCSLALAVSAGLVASAGVPAAASTTLPRTSATWRACDRTLDYVRTSIAAGQRTVTIVNQTSKTHARVSFYVRMVGHCKLKRMFLTKTARLGYGGTVAGTQRRQGTGTTPLGTYTMTETFGNGAAPNTSMPYHRVVSGDYWVQDRTSAYYNTLRNKAAGGFRWSLPSSSKDSSEKLSSYTKQYRYAVVINFNRAPDTMVVGRGSGIFLHVKGSGATGGCVGVTKGQMKTVMAYLRPGDRITIAR</sequence>
<dbReference type="EMBL" id="BAABAB010000042">
    <property type="protein sequence ID" value="GAA3636522.1"/>
    <property type="molecule type" value="Genomic_DNA"/>
</dbReference>
<keyword evidence="3 6" id="KW-0133">Cell shape</keyword>
<dbReference type="InterPro" id="IPR005490">
    <property type="entry name" value="LD_TPept_cat_dom"/>
</dbReference>
<dbReference type="RefSeq" id="WP_344808605.1">
    <property type="nucleotide sequence ID" value="NZ_BAABAB010000042.1"/>
</dbReference>
<feature type="domain" description="L,D-TPase catalytic" evidence="8">
    <location>
        <begin position="64"/>
        <end position="250"/>
    </location>
</feature>
<feature type="chain" id="PRO_5045241372" description="L,D-TPase catalytic domain-containing protein" evidence="7">
    <location>
        <begin position="29"/>
        <end position="251"/>
    </location>
</feature>
<gene>
    <name evidence="9" type="ORF">GCM10022236_43850</name>
</gene>
<feature type="signal peptide" evidence="7">
    <location>
        <begin position="1"/>
        <end position="28"/>
    </location>
</feature>
<protein>
    <recommendedName>
        <fullName evidence="8">L,D-TPase catalytic domain-containing protein</fullName>
    </recommendedName>
</protein>
<feature type="active site" description="Proton donor/acceptor" evidence="6">
    <location>
        <position position="216"/>
    </location>
</feature>
<feature type="active site" description="Nucleophile" evidence="6">
    <location>
        <position position="226"/>
    </location>
</feature>
<name>A0ABP7ANZ6_9ACTN</name>
<keyword evidence="2" id="KW-0808">Transferase</keyword>
<evidence type="ECO:0000259" key="8">
    <source>
        <dbReference type="PROSITE" id="PS52029"/>
    </source>
</evidence>
<evidence type="ECO:0000313" key="9">
    <source>
        <dbReference type="EMBL" id="GAA3636522.1"/>
    </source>
</evidence>
<dbReference type="PANTHER" id="PTHR38589">
    <property type="entry name" value="BLR0621 PROTEIN"/>
    <property type="match status" value="1"/>
</dbReference>
<dbReference type="SUPFAM" id="SSF141523">
    <property type="entry name" value="L,D-transpeptidase catalytic domain-like"/>
    <property type="match status" value="1"/>
</dbReference>